<accession>A0A1H0LC90</accession>
<protein>
    <submittedName>
        <fullName evidence="6">DNA-binding transcriptional regulator, LysR family</fullName>
    </submittedName>
</protein>
<evidence type="ECO:0000313" key="6">
    <source>
        <dbReference type="EMBL" id="SDO65817.1"/>
    </source>
</evidence>
<dbReference type="PROSITE" id="PS50931">
    <property type="entry name" value="HTH_LYSR"/>
    <property type="match status" value="1"/>
</dbReference>
<feature type="domain" description="HTH lysR-type" evidence="5">
    <location>
        <begin position="37"/>
        <end position="94"/>
    </location>
</feature>
<dbReference type="PANTHER" id="PTHR30427:SF1">
    <property type="entry name" value="TRANSCRIPTIONAL ACTIVATOR PROTEIN LYSR"/>
    <property type="match status" value="1"/>
</dbReference>
<dbReference type="NCBIfam" id="NF008239">
    <property type="entry name" value="PRK11013.1"/>
    <property type="match status" value="1"/>
</dbReference>
<dbReference type="GO" id="GO:0043565">
    <property type="term" value="F:sequence-specific DNA binding"/>
    <property type="evidence" value="ECO:0007669"/>
    <property type="project" value="TreeGrafter"/>
</dbReference>
<evidence type="ECO:0000256" key="1">
    <source>
        <dbReference type="ARBA" id="ARBA00009437"/>
    </source>
</evidence>
<dbReference type="EMBL" id="FNIJ01000014">
    <property type="protein sequence ID" value="SDO65817.1"/>
    <property type="molecule type" value="Genomic_DNA"/>
</dbReference>
<dbReference type="Gene3D" id="1.10.10.10">
    <property type="entry name" value="Winged helix-like DNA-binding domain superfamily/Winged helix DNA-binding domain"/>
    <property type="match status" value="1"/>
</dbReference>
<sequence>MPATNRAVAGMARSYGLLPRSAGRTLPASFPPSDAMISLRHIEVFRAVMTTGSVTRAALYLNTSQPTVSRELARLEQLVGFELFRRERGRLAPTARALMLFEEVERAFTGLDRIVAYAGTLGQFAEGRFSVGCLPAFSQALLPAACKRFSLENPNIGIEVAALESPRLEEQLSAQRHDIGLTEHGEAPRGCELQPLLRVDEVCVLADGHPLLQHRRLAAAHFRGEAFVSLAAGDRYRQLIDGVFQVAGVERHLRVETDSAVSVCSMVKAGLGVAIVNPITALLFQGQGLHIRPLEFSLPFEVNLVMPLYRPQTPLRERFIGALTGEIEALSGRLQVLGATCTYQI</sequence>
<dbReference type="SUPFAM" id="SSF53850">
    <property type="entry name" value="Periplasmic binding protein-like II"/>
    <property type="match status" value="1"/>
</dbReference>
<keyword evidence="3 6" id="KW-0238">DNA-binding</keyword>
<reference evidence="7" key="1">
    <citation type="submission" date="2016-10" db="EMBL/GenBank/DDBJ databases">
        <authorList>
            <person name="Varghese N."/>
            <person name="Submissions S."/>
        </authorList>
    </citation>
    <scope>NUCLEOTIDE SEQUENCE [LARGE SCALE GENOMIC DNA]</scope>
    <source>
        <strain evidence="7">JCM 21621</strain>
    </source>
</reference>
<evidence type="ECO:0000256" key="2">
    <source>
        <dbReference type="ARBA" id="ARBA00023015"/>
    </source>
</evidence>
<dbReference type="GO" id="GO:0003700">
    <property type="term" value="F:DNA-binding transcription factor activity"/>
    <property type="evidence" value="ECO:0007669"/>
    <property type="project" value="InterPro"/>
</dbReference>
<organism evidence="6 7">
    <name type="scientific">Pseudomonas jinjuensis</name>
    <dbReference type="NCBI Taxonomy" id="198616"/>
    <lineage>
        <taxon>Bacteria</taxon>
        <taxon>Pseudomonadati</taxon>
        <taxon>Pseudomonadota</taxon>
        <taxon>Gammaproteobacteria</taxon>
        <taxon>Pseudomonadales</taxon>
        <taxon>Pseudomonadaceae</taxon>
        <taxon>Pseudomonas</taxon>
    </lineage>
</organism>
<dbReference type="Gene3D" id="3.40.190.290">
    <property type="match status" value="1"/>
</dbReference>
<dbReference type="Proteomes" id="UP000242957">
    <property type="component" value="Unassembled WGS sequence"/>
</dbReference>
<dbReference type="GO" id="GO:0010628">
    <property type="term" value="P:positive regulation of gene expression"/>
    <property type="evidence" value="ECO:0007669"/>
    <property type="project" value="TreeGrafter"/>
</dbReference>
<evidence type="ECO:0000313" key="7">
    <source>
        <dbReference type="Proteomes" id="UP000242957"/>
    </source>
</evidence>
<dbReference type="STRING" id="198616.SAMN05216193_11414"/>
<comment type="similarity">
    <text evidence="1">Belongs to the LysR transcriptional regulatory family.</text>
</comment>
<evidence type="ECO:0000259" key="5">
    <source>
        <dbReference type="PROSITE" id="PS50931"/>
    </source>
</evidence>
<keyword evidence="4" id="KW-0804">Transcription</keyword>
<dbReference type="InterPro" id="IPR005119">
    <property type="entry name" value="LysR_subst-bd"/>
</dbReference>
<dbReference type="Pfam" id="PF03466">
    <property type="entry name" value="LysR_substrate"/>
    <property type="match status" value="1"/>
</dbReference>
<evidence type="ECO:0000256" key="4">
    <source>
        <dbReference type="ARBA" id="ARBA00023163"/>
    </source>
</evidence>
<dbReference type="SUPFAM" id="SSF46785">
    <property type="entry name" value="Winged helix' DNA-binding domain"/>
    <property type="match status" value="1"/>
</dbReference>
<dbReference type="AlphaFoldDB" id="A0A1H0LC90"/>
<keyword evidence="2" id="KW-0805">Transcription regulation</keyword>
<dbReference type="PANTHER" id="PTHR30427">
    <property type="entry name" value="TRANSCRIPTIONAL ACTIVATOR PROTEIN LYSR"/>
    <property type="match status" value="1"/>
</dbReference>
<name>A0A1H0LC90_9PSED</name>
<proteinExistence type="inferred from homology"/>
<keyword evidence="7" id="KW-1185">Reference proteome</keyword>
<dbReference type="InterPro" id="IPR036390">
    <property type="entry name" value="WH_DNA-bd_sf"/>
</dbReference>
<dbReference type="InterPro" id="IPR036388">
    <property type="entry name" value="WH-like_DNA-bd_sf"/>
</dbReference>
<dbReference type="InterPro" id="IPR000847">
    <property type="entry name" value="LysR_HTH_N"/>
</dbReference>
<dbReference type="PRINTS" id="PR00039">
    <property type="entry name" value="HTHLYSR"/>
</dbReference>
<evidence type="ECO:0000256" key="3">
    <source>
        <dbReference type="ARBA" id="ARBA00023125"/>
    </source>
</evidence>
<gene>
    <name evidence="6" type="ORF">SAMN05216193_11414</name>
</gene>
<dbReference type="GO" id="GO:0009089">
    <property type="term" value="P:lysine biosynthetic process via diaminopimelate"/>
    <property type="evidence" value="ECO:0007669"/>
    <property type="project" value="TreeGrafter"/>
</dbReference>
<dbReference type="Pfam" id="PF00126">
    <property type="entry name" value="HTH_1"/>
    <property type="match status" value="1"/>
</dbReference>